<comment type="caution">
    <text evidence="3">The sequence shown here is derived from an EMBL/GenBank/DDBJ whole genome shotgun (WGS) entry which is preliminary data.</text>
</comment>
<keyword evidence="4" id="KW-1185">Reference proteome</keyword>
<dbReference type="Pfam" id="PF08238">
    <property type="entry name" value="Sel1"/>
    <property type="match status" value="6"/>
</dbReference>
<accession>A0A9P6QMD5</accession>
<dbReference type="InterPro" id="IPR006597">
    <property type="entry name" value="Sel1-like"/>
</dbReference>
<feature type="region of interest" description="Disordered" evidence="2">
    <location>
        <begin position="505"/>
        <end position="563"/>
    </location>
</feature>
<dbReference type="Proteomes" id="UP000807716">
    <property type="component" value="Unassembled WGS sequence"/>
</dbReference>
<name>A0A9P6QMD5_9FUNG</name>
<dbReference type="OrthoDB" id="2425131at2759"/>
<comment type="similarity">
    <text evidence="1">Belongs to the sel-1 family.</text>
</comment>
<gene>
    <name evidence="3" type="ORF">DFQ27_005118</name>
</gene>
<dbReference type="PANTHER" id="PTHR11102:SF160">
    <property type="entry name" value="ERAD-ASSOCIATED E3 UBIQUITIN-PROTEIN LIGASE COMPONENT HRD3"/>
    <property type="match status" value="1"/>
</dbReference>
<dbReference type="SUPFAM" id="SSF81901">
    <property type="entry name" value="HCP-like"/>
    <property type="match status" value="1"/>
</dbReference>
<feature type="compositionally biased region" description="Polar residues" evidence="2">
    <location>
        <begin position="104"/>
        <end position="114"/>
    </location>
</feature>
<dbReference type="InterPro" id="IPR050767">
    <property type="entry name" value="Sel1_AlgK"/>
</dbReference>
<proteinExistence type="inferred from homology"/>
<feature type="region of interest" description="Disordered" evidence="2">
    <location>
        <begin position="1"/>
        <end position="27"/>
    </location>
</feature>
<feature type="region of interest" description="Disordered" evidence="2">
    <location>
        <begin position="177"/>
        <end position="208"/>
    </location>
</feature>
<feature type="compositionally biased region" description="Low complexity" evidence="2">
    <location>
        <begin position="177"/>
        <end position="189"/>
    </location>
</feature>
<evidence type="ECO:0000256" key="2">
    <source>
        <dbReference type="SAM" id="MobiDB-lite"/>
    </source>
</evidence>
<sequence>MIRSGTSAGSSTRGLRTRTGAFNPTNCATPKAVIAQPTAGFSTVTTTTASVSARRGFSSIAPASASSTSSSSTVPSSSTLGNFVGSIRQAATSRSHPVVRVTATRSPFSTTSAQKKAKRGGGIQKQSPQKHHQQPLTVQGEKIYRKEGSKIVPVDSPMDAVQVPVSGIFSQVAASSSSSPTVSAKAATAGEKELPTSKGPTSNKPSLTLRDVFPPDELLEQLLKRDYPRMSASELKEMFEPLLDVYHLPESDPKRIQAERALMSTCNQKSFRPASAGFWAIKYTRFGAPFAAAVLKLATEGGDFDARYSYAVLLYRGVEGVPAQPLKARKILEAMGAPSPHRKSYAPAQATLAAIYARDDKDYTKAKQYYELAGRQGMAEAWVALGRMYLSGEITFNKAEAKKCFQLAMGSEKDQAEAYFMMGVLEMREEPPNIKEAFQHYQRAASKGLPEAQFNIGNAYLHGVGVAKNEAMALEYWKMAGQQGFGLAQLNLGAYYFQDKLEQPAPAPASTGGEGPSSLSSSPASPSASSSASLASASTSPPAASVLQPHVLGPLPSPAQLPERDLSKRDLDQALKWFTLASRRPGELGAEGARLKAKVEEAIRRGEGANRNSRMCSVM</sequence>
<feature type="compositionally biased region" description="Low complexity" evidence="2">
    <location>
        <begin position="516"/>
        <end position="545"/>
    </location>
</feature>
<organism evidence="3 4">
    <name type="scientific">Actinomortierella ambigua</name>
    <dbReference type="NCBI Taxonomy" id="1343610"/>
    <lineage>
        <taxon>Eukaryota</taxon>
        <taxon>Fungi</taxon>
        <taxon>Fungi incertae sedis</taxon>
        <taxon>Mucoromycota</taxon>
        <taxon>Mortierellomycotina</taxon>
        <taxon>Mortierellomycetes</taxon>
        <taxon>Mortierellales</taxon>
        <taxon>Mortierellaceae</taxon>
        <taxon>Actinomortierella</taxon>
    </lineage>
</organism>
<dbReference type="PANTHER" id="PTHR11102">
    <property type="entry name" value="SEL-1-LIKE PROTEIN"/>
    <property type="match status" value="1"/>
</dbReference>
<feature type="region of interest" description="Disordered" evidence="2">
    <location>
        <begin position="104"/>
        <end position="144"/>
    </location>
</feature>
<dbReference type="SMART" id="SM00671">
    <property type="entry name" value="SEL1"/>
    <property type="match status" value="4"/>
</dbReference>
<evidence type="ECO:0000313" key="3">
    <source>
        <dbReference type="EMBL" id="KAG0269012.1"/>
    </source>
</evidence>
<evidence type="ECO:0000313" key="4">
    <source>
        <dbReference type="Proteomes" id="UP000807716"/>
    </source>
</evidence>
<dbReference type="AlphaFoldDB" id="A0A9P6QMD5"/>
<protein>
    <recommendedName>
        <fullName evidence="5">HCP-like protein</fullName>
    </recommendedName>
</protein>
<evidence type="ECO:0000256" key="1">
    <source>
        <dbReference type="ARBA" id="ARBA00038101"/>
    </source>
</evidence>
<reference evidence="3" key="1">
    <citation type="journal article" date="2020" name="Fungal Divers.">
        <title>Resolving the Mortierellaceae phylogeny through synthesis of multi-gene phylogenetics and phylogenomics.</title>
        <authorList>
            <person name="Vandepol N."/>
            <person name="Liber J."/>
            <person name="Desiro A."/>
            <person name="Na H."/>
            <person name="Kennedy M."/>
            <person name="Barry K."/>
            <person name="Grigoriev I.V."/>
            <person name="Miller A.N."/>
            <person name="O'Donnell K."/>
            <person name="Stajich J.E."/>
            <person name="Bonito G."/>
        </authorList>
    </citation>
    <scope>NUCLEOTIDE SEQUENCE</scope>
    <source>
        <strain evidence="3">BC1065</strain>
    </source>
</reference>
<feature type="compositionally biased region" description="Low complexity" evidence="2">
    <location>
        <begin position="1"/>
        <end position="21"/>
    </location>
</feature>
<dbReference type="Gene3D" id="1.25.40.10">
    <property type="entry name" value="Tetratricopeptide repeat domain"/>
    <property type="match status" value="1"/>
</dbReference>
<evidence type="ECO:0008006" key="5">
    <source>
        <dbReference type="Google" id="ProtNLM"/>
    </source>
</evidence>
<dbReference type="EMBL" id="JAAAJB010000036">
    <property type="protein sequence ID" value="KAG0269012.1"/>
    <property type="molecule type" value="Genomic_DNA"/>
</dbReference>
<dbReference type="InterPro" id="IPR011990">
    <property type="entry name" value="TPR-like_helical_dom_sf"/>
</dbReference>